<dbReference type="FunFam" id="1.10.10.60:FF:000007">
    <property type="entry name" value="Two-component response regulator"/>
    <property type="match status" value="1"/>
</dbReference>
<evidence type="ECO:0000256" key="2">
    <source>
        <dbReference type="ARBA" id="ARBA00023015"/>
    </source>
</evidence>
<protein>
    <submittedName>
        <fullName evidence="9">Transcription activator GLK1</fullName>
    </submittedName>
</protein>
<dbReference type="Gene3D" id="1.10.10.60">
    <property type="entry name" value="Homeodomain-like"/>
    <property type="match status" value="1"/>
</dbReference>
<dbReference type="InterPro" id="IPR006447">
    <property type="entry name" value="Myb_dom_plants"/>
</dbReference>
<dbReference type="RefSeq" id="XP_007043688.2">
    <property type="nucleotide sequence ID" value="XM_007043626.2"/>
</dbReference>
<evidence type="ECO:0000259" key="7">
    <source>
        <dbReference type="PROSITE" id="PS51294"/>
    </source>
</evidence>
<evidence type="ECO:0000256" key="6">
    <source>
        <dbReference type="SAM" id="MobiDB-lite"/>
    </source>
</evidence>
<evidence type="ECO:0000256" key="5">
    <source>
        <dbReference type="ARBA" id="ARBA00023242"/>
    </source>
</evidence>
<dbReference type="Gramene" id="Tc02v2_t015720.1">
    <property type="protein sequence ID" value="Tc02v2_p015720.1"/>
    <property type="gene ID" value="Tc02v2_g015720"/>
</dbReference>
<dbReference type="SUPFAM" id="SSF46689">
    <property type="entry name" value="Homeodomain-like"/>
    <property type="match status" value="1"/>
</dbReference>
<dbReference type="PANTHER" id="PTHR31312">
    <property type="entry name" value="TRANSCRIPTION ACTIVATOR GLK1"/>
    <property type="match status" value="1"/>
</dbReference>
<feature type="compositionally biased region" description="Basic and acidic residues" evidence="6">
    <location>
        <begin position="84"/>
        <end position="100"/>
    </location>
</feature>
<proteinExistence type="predicted"/>
<feature type="compositionally biased region" description="Polar residues" evidence="6">
    <location>
        <begin position="71"/>
        <end position="83"/>
    </location>
</feature>
<comment type="subcellular location">
    <subcellularLocation>
        <location evidence="1">Nucleus</location>
    </subcellularLocation>
</comment>
<dbReference type="InterPro" id="IPR001005">
    <property type="entry name" value="SANT/Myb"/>
</dbReference>
<dbReference type="PANTHER" id="PTHR31312:SF1">
    <property type="entry name" value="TRANSCRIPTION ACTIVATOR GLK1"/>
    <property type="match status" value="1"/>
</dbReference>
<gene>
    <name evidence="9" type="primary">LOC18608769</name>
</gene>
<evidence type="ECO:0000256" key="4">
    <source>
        <dbReference type="ARBA" id="ARBA00023163"/>
    </source>
</evidence>
<evidence type="ECO:0000256" key="1">
    <source>
        <dbReference type="ARBA" id="ARBA00004123"/>
    </source>
</evidence>
<dbReference type="InterPro" id="IPR044825">
    <property type="entry name" value="GLK1/2-like"/>
</dbReference>
<evidence type="ECO:0000313" key="8">
    <source>
        <dbReference type="Proteomes" id="UP000694886"/>
    </source>
</evidence>
<dbReference type="PROSITE" id="PS51294">
    <property type="entry name" value="HTH_MYB"/>
    <property type="match status" value="1"/>
</dbReference>
<name>A0AB32VK78_THECC</name>
<dbReference type="GO" id="GO:0005634">
    <property type="term" value="C:nucleus"/>
    <property type="evidence" value="ECO:0007669"/>
    <property type="project" value="UniProtKB-SubCell"/>
</dbReference>
<dbReference type="Pfam" id="PF00249">
    <property type="entry name" value="Myb_DNA-binding"/>
    <property type="match status" value="1"/>
</dbReference>
<dbReference type="AlphaFoldDB" id="A0AB32VK78"/>
<evidence type="ECO:0000313" key="9">
    <source>
        <dbReference type="RefSeq" id="XP_007043688.2"/>
    </source>
</evidence>
<feature type="region of interest" description="Disordered" evidence="6">
    <location>
        <begin position="1"/>
        <end position="26"/>
    </location>
</feature>
<feature type="compositionally biased region" description="Polar residues" evidence="6">
    <location>
        <begin position="140"/>
        <end position="149"/>
    </location>
</feature>
<feature type="compositionally biased region" description="Pro residues" evidence="6">
    <location>
        <begin position="293"/>
        <end position="310"/>
    </location>
</feature>
<keyword evidence="2" id="KW-0805">Transcription regulation</keyword>
<keyword evidence="5" id="KW-0539">Nucleus</keyword>
<dbReference type="NCBIfam" id="TIGR01557">
    <property type="entry name" value="myb_SHAQKYF"/>
    <property type="match status" value="1"/>
</dbReference>
<dbReference type="GO" id="GO:0045893">
    <property type="term" value="P:positive regulation of DNA-templated transcription"/>
    <property type="evidence" value="ECO:0007669"/>
    <property type="project" value="InterPro"/>
</dbReference>
<feature type="compositionally biased region" description="Basic and acidic residues" evidence="6">
    <location>
        <begin position="113"/>
        <end position="138"/>
    </location>
</feature>
<feature type="region of interest" description="Disordered" evidence="6">
    <location>
        <begin position="70"/>
        <end position="154"/>
    </location>
</feature>
<dbReference type="KEGG" id="tcc:18608769"/>
<feature type="domain" description="HTH myb-type" evidence="7">
    <location>
        <begin position="150"/>
        <end position="209"/>
    </location>
</feature>
<evidence type="ECO:0000256" key="3">
    <source>
        <dbReference type="ARBA" id="ARBA00023125"/>
    </source>
</evidence>
<dbReference type="InterPro" id="IPR009057">
    <property type="entry name" value="Homeodomain-like_sf"/>
</dbReference>
<reference evidence="9" key="2">
    <citation type="submission" date="2025-08" db="UniProtKB">
        <authorList>
            <consortium name="RefSeq"/>
        </authorList>
    </citation>
    <scope>IDENTIFICATION</scope>
</reference>
<keyword evidence="3" id="KW-0238">DNA-binding</keyword>
<feature type="region of interest" description="Disordered" evidence="6">
    <location>
        <begin position="287"/>
        <end position="321"/>
    </location>
</feature>
<dbReference type="InterPro" id="IPR017930">
    <property type="entry name" value="Myb_dom"/>
</dbReference>
<dbReference type="Proteomes" id="UP000694886">
    <property type="component" value="Chromosome 2"/>
</dbReference>
<dbReference type="GeneID" id="18608769"/>
<reference evidence="8" key="1">
    <citation type="journal article" date="1997" name="Nucleic Acids Res.">
        <title>tRNAscan-SE: a program for improved detection of transfer RNA genes in genomic sequence.</title>
        <authorList>
            <person name="Lowe T.M."/>
            <person name="Eddy S.R."/>
        </authorList>
    </citation>
    <scope>NUCLEOTIDE SEQUENCE [LARGE SCALE GENOMIC DNA]</scope>
    <source>
        <strain evidence="8">r\B97-61/B2</strain>
    </source>
</reference>
<dbReference type="GO" id="GO:0003677">
    <property type="term" value="F:DNA binding"/>
    <property type="evidence" value="ECO:0007669"/>
    <property type="project" value="UniProtKB-KW"/>
</dbReference>
<organism evidence="8 9">
    <name type="scientific">Theobroma cacao</name>
    <name type="common">Cacao</name>
    <name type="synonym">Cocoa</name>
    <dbReference type="NCBI Taxonomy" id="3641"/>
    <lineage>
        <taxon>Eukaryota</taxon>
        <taxon>Viridiplantae</taxon>
        <taxon>Streptophyta</taxon>
        <taxon>Embryophyta</taxon>
        <taxon>Tracheophyta</taxon>
        <taxon>Spermatophyta</taxon>
        <taxon>Magnoliopsida</taxon>
        <taxon>eudicotyledons</taxon>
        <taxon>Gunneridae</taxon>
        <taxon>Pentapetalae</taxon>
        <taxon>rosids</taxon>
        <taxon>malvids</taxon>
        <taxon>Malvales</taxon>
        <taxon>Malvaceae</taxon>
        <taxon>Byttnerioideae</taxon>
        <taxon>Theobroma</taxon>
    </lineage>
</organism>
<sequence length="428" mass="47145">MLAVSPLRNTTNDENKGEMESFTISSEEFPDFADGNLLESIDFDDLFVSINEGDMLPDLEMDPEIIAELPTNGSEESEMNTSIDKTDEDNNQRKEEEDKVSGSGSGLGSSSSKGEEIVSKREEPTAVKTPTKDADKGRKSSLQAKNNNQGKRKVKVDWTPELHRRFVQAVEQLGVDKAVPSRILELMGIDCLTRHNIASHLQKYRSHRKHLLAREAEAASWTHRRQMYGAATPAGGGKRDMNPWLAPTMGFPPMSPMHHHHHHHFRPLHVWGHPTVDQSLMHLWPKHLAHTPSPSPPPPPTWGPHPPPADPSYWHHHDQRAPNGLTPGTPCFPQPLAPTRFAAPPVPGIPPHHAMYKADPGIGVPAGQSGPHPLIDFHPSKESIDAAIEDVLSKPWLPLPLGLKPPSTDSVLGELQRHGVPKVPPSCA</sequence>
<keyword evidence="4" id="KW-0804">Transcription</keyword>
<dbReference type="GO" id="GO:0003700">
    <property type="term" value="F:DNA-binding transcription factor activity"/>
    <property type="evidence" value="ECO:0007669"/>
    <property type="project" value="InterPro"/>
</dbReference>
<accession>A0AB32VK78</accession>